<comment type="caution">
    <text evidence="2">The sequence shown here is derived from an EMBL/GenBank/DDBJ whole genome shotgun (WGS) entry which is preliminary data.</text>
</comment>
<sequence length="178" mass="20604">MSQYPQAYIDYLIYFHAERDYFECHEVMEAYWKEHPGDPLASCYVGLIQIAVALYHQRRNNLNGARKMMVSAMTNLTDEGMQALGIDPKSLRSMLQERLTQLAAEAPVFEDINLPLTDVQLVEACRKRCEESSLHWQCVSDFSNGRLIHKHKLRDRSSVIAEREQSRLNKAQQRGRSS</sequence>
<dbReference type="PANTHER" id="PTHR34796:SF1">
    <property type="entry name" value="EXPRESSED PROTEIN"/>
    <property type="match status" value="1"/>
</dbReference>
<dbReference type="Pfam" id="PF03745">
    <property type="entry name" value="DUF309"/>
    <property type="match status" value="1"/>
</dbReference>
<evidence type="ECO:0000313" key="3">
    <source>
        <dbReference type="Proteomes" id="UP001597180"/>
    </source>
</evidence>
<dbReference type="Proteomes" id="UP001597180">
    <property type="component" value="Unassembled WGS sequence"/>
</dbReference>
<reference evidence="3" key="1">
    <citation type="journal article" date="2019" name="Int. J. Syst. Evol. Microbiol.">
        <title>The Global Catalogue of Microorganisms (GCM) 10K type strain sequencing project: providing services to taxonomists for standard genome sequencing and annotation.</title>
        <authorList>
            <consortium name="The Broad Institute Genomics Platform"/>
            <consortium name="The Broad Institute Genome Sequencing Center for Infectious Disease"/>
            <person name="Wu L."/>
            <person name="Ma J."/>
        </authorList>
    </citation>
    <scope>NUCLEOTIDE SEQUENCE [LARGE SCALE GENOMIC DNA]</scope>
    <source>
        <strain evidence="3">CCUG 53270</strain>
    </source>
</reference>
<evidence type="ECO:0000313" key="2">
    <source>
        <dbReference type="EMBL" id="MFD1224574.1"/>
    </source>
</evidence>
<dbReference type="SUPFAM" id="SSF140663">
    <property type="entry name" value="TTHA0068-like"/>
    <property type="match status" value="1"/>
</dbReference>
<gene>
    <name evidence="2" type="ORF">ACFQ4B_31150</name>
</gene>
<dbReference type="Gene3D" id="1.10.3450.10">
    <property type="entry name" value="TTHA0068-like"/>
    <property type="match status" value="1"/>
</dbReference>
<feature type="region of interest" description="Disordered" evidence="1">
    <location>
        <begin position="159"/>
        <end position="178"/>
    </location>
</feature>
<accession>A0ABW3UWD9</accession>
<dbReference type="RefSeq" id="WP_345591011.1">
    <property type="nucleotide sequence ID" value="NZ_BAABJG010000026.1"/>
</dbReference>
<dbReference type="InterPro" id="IPR005500">
    <property type="entry name" value="DUF309"/>
</dbReference>
<dbReference type="EMBL" id="JBHTLU010000046">
    <property type="protein sequence ID" value="MFD1224574.1"/>
    <property type="molecule type" value="Genomic_DNA"/>
</dbReference>
<feature type="compositionally biased region" description="Polar residues" evidence="1">
    <location>
        <begin position="168"/>
        <end position="178"/>
    </location>
</feature>
<keyword evidence="3" id="KW-1185">Reference proteome</keyword>
<proteinExistence type="predicted"/>
<name>A0ABW3UWD9_9BACL</name>
<organism evidence="2 3">
    <name type="scientific">Paenibacillus vulneris</name>
    <dbReference type="NCBI Taxonomy" id="1133364"/>
    <lineage>
        <taxon>Bacteria</taxon>
        <taxon>Bacillati</taxon>
        <taxon>Bacillota</taxon>
        <taxon>Bacilli</taxon>
        <taxon>Bacillales</taxon>
        <taxon>Paenibacillaceae</taxon>
        <taxon>Paenibacillus</taxon>
    </lineage>
</organism>
<dbReference type="PANTHER" id="PTHR34796">
    <property type="entry name" value="EXPRESSED PROTEIN"/>
    <property type="match status" value="1"/>
</dbReference>
<dbReference type="InterPro" id="IPR023203">
    <property type="entry name" value="TTHA0068_sf"/>
</dbReference>
<protein>
    <submittedName>
        <fullName evidence="2">DUF309 domain-containing protein</fullName>
    </submittedName>
</protein>
<evidence type="ECO:0000256" key="1">
    <source>
        <dbReference type="SAM" id="MobiDB-lite"/>
    </source>
</evidence>